<sequence length="155" mass="16579">MLKPDVASWRVAPGILARAIGLGFLSMLLALALAHSSVLAQGRLQTGTSGTVAYASGGSTVDERAALAAMRDKYNLRLTYAVHDSGAMVTNVALTVDDVRQGRVFALAGSGPQVYLKLPAGTYTVSAIWKGVEQRRRVTLDRSGDGRELFLYWIP</sequence>
<reference evidence="3 4" key="1">
    <citation type="submission" date="2019-05" db="EMBL/GenBank/DDBJ databases">
        <title>Draft Genome Sequences of Six Type Strains of the Genus Massilia.</title>
        <authorList>
            <person name="Miess H."/>
            <person name="Frediansyhah A."/>
            <person name="Gross H."/>
        </authorList>
    </citation>
    <scope>NUCLEOTIDE SEQUENCE [LARGE SCALE GENOMIC DNA]</scope>
    <source>
        <strain evidence="3 4">DSMZ 26121</strain>
    </source>
</reference>
<gene>
    <name evidence="3" type="ORF">FCL38_01560</name>
    <name evidence="2" type="ORF">FHS02_006082</name>
</gene>
<dbReference type="AlphaFoldDB" id="A0A4P8HK76"/>
<keyword evidence="1" id="KW-1133">Transmembrane helix</keyword>
<evidence type="ECO:0000313" key="5">
    <source>
        <dbReference type="Proteomes" id="UP000584325"/>
    </source>
</evidence>
<evidence type="ECO:0000313" key="2">
    <source>
        <dbReference type="EMBL" id="MBB3225211.1"/>
    </source>
</evidence>
<feature type="transmembrane region" description="Helical" evidence="1">
    <location>
        <begin position="15"/>
        <end position="34"/>
    </location>
</feature>
<dbReference type="OrthoDB" id="5568005at2"/>
<dbReference type="EMBL" id="CP040017">
    <property type="protein sequence ID" value="QCP09266.1"/>
    <property type="molecule type" value="Genomic_DNA"/>
</dbReference>
<dbReference type="Proteomes" id="UP000584325">
    <property type="component" value="Unassembled WGS sequence"/>
</dbReference>
<keyword evidence="1" id="KW-0472">Membrane</keyword>
<reference evidence="2 5" key="2">
    <citation type="submission" date="2020-08" db="EMBL/GenBank/DDBJ databases">
        <title>Genomic Encyclopedia of Type Strains, Phase III (KMG-III): the genomes of soil and plant-associated and newly described type strains.</title>
        <authorList>
            <person name="Whitman W."/>
        </authorList>
    </citation>
    <scope>NUCLEOTIDE SEQUENCE [LARGE SCALE GENOMIC DNA]</scope>
    <source>
        <strain evidence="2 5">CECT 7753</strain>
    </source>
</reference>
<dbReference type="Proteomes" id="UP000298763">
    <property type="component" value="Chromosome"/>
</dbReference>
<evidence type="ECO:0000256" key="1">
    <source>
        <dbReference type="SAM" id="Phobius"/>
    </source>
</evidence>
<keyword evidence="4" id="KW-1185">Reference proteome</keyword>
<dbReference type="EMBL" id="JACHXS010000017">
    <property type="protein sequence ID" value="MBB3225211.1"/>
    <property type="molecule type" value="Genomic_DNA"/>
</dbReference>
<evidence type="ECO:0000313" key="3">
    <source>
        <dbReference type="EMBL" id="QCP09266.1"/>
    </source>
</evidence>
<protein>
    <recommendedName>
        <fullName evidence="6">Carboxypeptidase regulatory-like domain-containing protein</fullName>
    </recommendedName>
</protein>
<evidence type="ECO:0008006" key="6">
    <source>
        <dbReference type="Google" id="ProtNLM"/>
    </source>
</evidence>
<dbReference type="RefSeq" id="WP_137312154.1">
    <property type="nucleotide sequence ID" value="NZ_CP040017.1"/>
</dbReference>
<accession>A0A4P8HK76</accession>
<organism evidence="2 5">
    <name type="scientific">Pseudoduganella umbonata</name>
    <dbReference type="NCBI Taxonomy" id="864828"/>
    <lineage>
        <taxon>Bacteria</taxon>
        <taxon>Pseudomonadati</taxon>
        <taxon>Pseudomonadota</taxon>
        <taxon>Betaproteobacteria</taxon>
        <taxon>Burkholderiales</taxon>
        <taxon>Oxalobacteraceae</taxon>
        <taxon>Telluria group</taxon>
        <taxon>Pseudoduganella</taxon>
    </lineage>
</organism>
<evidence type="ECO:0000313" key="4">
    <source>
        <dbReference type="Proteomes" id="UP000298763"/>
    </source>
</evidence>
<name>A0A4P8HK76_9BURK</name>
<keyword evidence="1" id="KW-0812">Transmembrane</keyword>
<proteinExistence type="predicted"/>